<comment type="caution">
    <text evidence="10">The sequence shown here is derived from an EMBL/GenBank/DDBJ whole genome shotgun (WGS) entry which is preliminary data.</text>
</comment>
<dbReference type="PANTHER" id="PTHR21299">
    <property type="entry name" value="CYTIDYLATE KINASE/PANTOATE-BETA-ALANINE LIGASE"/>
    <property type="match status" value="1"/>
</dbReference>
<dbReference type="CDD" id="cd02020">
    <property type="entry name" value="CMPK"/>
    <property type="match status" value="1"/>
</dbReference>
<comment type="similarity">
    <text evidence="1 8">Belongs to the cytidylate kinase family. Type 1 subfamily.</text>
</comment>
<evidence type="ECO:0000256" key="4">
    <source>
        <dbReference type="ARBA" id="ARBA00022777"/>
    </source>
</evidence>
<dbReference type="InterPro" id="IPR003136">
    <property type="entry name" value="Cytidylate_kin"/>
</dbReference>
<keyword evidence="4 8" id="KW-0418">Kinase</keyword>
<name>A0A841KTE5_9FIRM</name>
<dbReference type="GO" id="GO:0036431">
    <property type="term" value="F:dCMP kinase activity"/>
    <property type="evidence" value="ECO:0007669"/>
    <property type="project" value="InterPro"/>
</dbReference>
<keyword evidence="5 8" id="KW-0067">ATP-binding</keyword>
<evidence type="ECO:0000256" key="1">
    <source>
        <dbReference type="ARBA" id="ARBA00009427"/>
    </source>
</evidence>
<dbReference type="SUPFAM" id="SSF52540">
    <property type="entry name" value="P-loop containing nucleoside triphosphate hydrolases"/>
    <property type="match status" value="1"/>
</dbReference>
<evidence type="ECO:0000256" key="2">
    <source>
        <dbReference type="ARBA" id="ARBA00022679"/>
    </source>
</evidence>
<evidence type="ECO:0000259" key="9">
    <source>
        <dbReference type="Pfam" id="PF02224"/>
    </source>
</evidence>
<dbReference type="InterPro" id="IPR027417">
    <property type="entry name" value="P-loop_NTPase"/>
</dbReference>
<dbReference type="Gene3D" id="3.40.50.300">
    <property type="entry name" value="P-loop containing nucleotide triphosphate hydrolases"/>
    <property type="match status" value="1"/>
</dbReference>
<comment type="catalytic activity">
    <reaction evidence="6 8">
        <text>dCMP + ATP = dCDP + ADP</text>
        <dbReference type="Rhea" id="RHEA:25094"/>
        <dbReference type="ChEBI" id="CHEBI:30616"/>
        <dbReference type="ChEBI" id="CHEBI:57566"/>
        <dbReference type="ChEBI" id="CHEBI:58593"/>
        <dbReference type="ChEBI" id="CHEBI:456216"/>
        <dbReference type="EC" id="2.7.4.25"/>
    </reaction>
</comment>
<comment type="subcellular location">
    <subcellularLocation>
        <location evidence="8">Cytoplasm</location>
    </subcellularLocation>
</comment>
<evidence type="ECO:0000256" key="7">
    <source>
        <dbReference type="ARBA" id="ARBA00048478"/>
    </source>
</evidence>
<comment type="catalytic activity">
    <reaction evidence="7 8">
        <text>CMP + ATP = CDP + ADP</text>
        <dbReference type="Rhea" id="RHEA:11600"/>
        <dbReference type="ChEBI" id="CHEBI:30616"/>
        <dbReference type="ChEBI" id="CHEBI:58069"/>
        <dbReference type="ChEBI" id="CHEBI:60377"/>
        <dbReference type="ChEBI" id="CHEBI:456216"/>
        <dbReference type="EC" id="2.7.4.25"/>
    </reaction>
</comment>
<dbReference type="GO" id="GO:0005524">
    <property type="term" value="F:ATP binding"/>
    <property type="evidence" value="ECO:0007669"/>
    <property type="project" value="UniProtKB-UniRule"/>
</dbReference>
<evidence type="ECO:0000256" key="3">
    <source>
        <dbReference type="ARBA" id="ARBA00022741"/>
    </source>
</evidence>
<dbReference type="PANTHER" id="PTHR21299:SF2">
    <property type="entry name" value="CYTIDYLATE KINASE"/>
    <property type="match status" value="1"/>
</dbReference>
<feature type="binding site" evidence="8">
    <location>
        <begin position="12"/>
        <end position="20"/>
    </location>
    <ligand>
        <name>ATP</name>
        <dbReference type="ChEBI" id="CHEBI:30616"/>
    </ligand>
</feature>
<organism evidence="10 11">
    <name type="scientific">Anaerosolibacter carboniphilus</name>
    <dbReference type="NCBI Taxonomy" id="1417629"/>
    <lineage>
        <taxon>Bacteria</taxon>
        <taxon>Bacillati</taxon>
        <taxon>Bacillota</taxon>
        <taxon>Clostridia</taxon>
        <taxon>Peptostreptococcales</taxon>
        <taxon>Thermotaleaceae</taxon>
        <taxon>Anaerosolibacter</taxon>
    </lineage>
</organism>
<gene>
    <name evidence="8" type="primary">cmk</name>
    <name evidence="10" type="ORF">HNQ80_002785</name>
</gene>
<dbReference type="NCBIfam" id="TIGR00017">
    <property type="entry name" value="cmk"/>
    <property type="match status" value="1"/>
</dbReference>
<dbReference type="EC" id="2.7.4.25" evidence="8"/>
<dbReference type="Pfam" id="PF02224">
    <property type="entry name" value="Cytidylate_kin"/>
    <property type="match status" value="1"/>
</dbReference>
<evidence type="ECO:0000256" key="6">
    <source>
        <dbReference type="ARBA" id="ARBA00047615"/>
    </source>
</evidence>
<keyword evidence="3 8" id="KW-0547">Nucleotide-binding</keyword>
<accession>A0A841KTE5</accession>
<dbReference type="GO" id="GO:0005829">
    <property type="term" value="C:cytosol"/>
    <property type="evidence" value="ECO:0007669"/>
    <property type="project" value="TreeGrafter"/>
</dbReference>
<evidence type="ECO:0000313" key="11">
    <source>
        <dbReference type="Proteomes" id="UP000579281"/>
    </source>
</evidence>
<proteinExistence type="inferred from homology"/>
<keyword evidence="8" id="KW-0963">Cytoplasm</keyword>
<dbReference type="EMBL" id="JACHEN010000016">
    <property type="protein sequence ID" value="MBB6216681.1"/>
    <property type="molecule type" value="Genomic_DNA"/>
</dbReference>
<keyword evidence="11" id="KW-1185">Reference proteome</keyword>
<dbReference type="Proteomes" id="UP000579281">
    <property type="component" value="Unassembled WGS sequence"/>
</dbReference>
<dbReference type="HAMAP" id="MF_00238">
    <property type="entry name" value="Cytidyl_kinase_type1"/>
    <property type="match status" value="1"/>
</dbReference>
<dbReference type="AlphaFoldDB" id="A0A841KTE5"/>
<protein>
    <recommendedName>
        <fullName evidence="8">Cytidylate kinase</fullName>
        <shortName evidence="8">CK</shortName>
        <ecNumber evidence="8">2.7.4.25</ecNumber>
    </recommendedName>
    <alternativeName>
        <fullName evidence="8">Cytidine monophosphate kinase</fullName>
        <shortName evidence="8">CMP kinase</shortName>
    </alternativeName>
</protein>
<sequence>MSLNKISIAIDGPAGAGKSTIAKLIARTMNLTYIDTGAMYRAITFKILRDRIDLSNEIKLLDFLNQTKIDIVNGEILLDDLLITEKLRTPEINHYVSNIAQIPIVRKKMVELQRRIAANHNVIMDGRDIGTTVLPNATHKFFITASIEERAQRRYNELCIKGFHQDLQEVQAEIEQRDKIDTERTISPLKKHENAILIDTTGMTIEEVTDKILSYIK</sequence>
<reference evidence="10 11" key="1">
    <citation type="submission" date="2020-08" db="EMBL/GenBank/DDBJ databases">
        <title>Genomic Encyclopedia of Type Strains, Phase IV (KMG-IV): sequencing the most valuable type-strain genomes for metagenomic binning, comparative biology and taxonomic classification.</title>
        <authorList>
            <person name="Goeker M."/>
        </authorList>
    </citation>
    <scope>NUCLEOTIDE SEQUENCE [LARGE SCALE GENOMIC DNA]</scope>
    <source>
        <strain evidence="10 11">DSM 103526</strain>
    </source>
</reference>
<evidence type="ECO:0000313" key="10">
    <source>
        <dbReference type="EMBL" id="MBB6216681.1"/>
    </source>
</evidence>
<dbReference type="GO" id="GO:0006220">
    <property type="term" value="P:pyrimidine nucleotide metabolic process"/>
    <property type="evidence" value="ECO:0007669"/>
    <property type="project" value="UniProtKB-UniRule"/>
</dbReference>
<feature type="domain" description="Cytidylate kinase" evidence="9">
    <location>
        <begin position="8"/>
        <end position="217"/>
    </location>
</feature>
<evidence type="ECO:0000256" key="5">
    <source>
        <dbReference type="ARBA" id="ARBA00022840"/>
    </source>
</evidence>
<dbReference type="GO" id="GO:0015949">
    <property type="term" value="P:nucleobase-containing small molecule interconversion"/>
    <property type="evidence" value="ECO:0007669"/>
    <property type="project" value="TreeGrafter"/>
</dbReference>
<dbReference type="InterPro" id="IPR011994">
    <property type="entry name" value="Cytidylate_kinase_dom"/>
</dbReference>
<evidence type="ECO:0000256" key="8">
    <source>
        <dbReference type="HAMAP-Rule" id="MF_00238"/>
    </source>
</evidence>
<dbReference type="RefSeq" id="WP_184311199.1">
    <property type="nucleotide sequence ID" value="NZ_JACHEN010000016.1"/>
</dbReference>
<keyword evidence="2 8" id="KW-0808">Transferase</keyword>